<dbReference type="EMBL" id="JAPFRF010000001">
    <property type="protein sequence ID" value="KAJ7344542.1"/>
    <property type="molecule type" value="Genomic_DNA"/>
</dbReference>
<feature type="compositionally biased region" description="Basic and acidic residues" evidence="2">
    <location>
        <begin position="217"/>
        <end position="236"/>
    </location>
</feature>
<organism evidence="4 5">
    <name type="scientific">Phrynocephalus forsythii</name>
    <dbReference type="NCBI Taxonomy" id="171643"/>
    <lineage>
        <taxon>Eukaryota</taxon>
        <taxon>Metazoa</taxon>
        <taxon>Chordata</taxon>
        <taxon>Craniata</taxon>
        <taxon>Vertebrata</taxon>
        <taxon>Euteleostomi</taxon>
        <taxon>Lepidosauria</taxon>
        <taxon>Squamata</taxon>
        <taxon>Bifurcata</taxon>
        <taxon>Unidentata</taxon>
        <taxon>Episquamata</taxon>
        <taxon>Toxicofera</taxon>
        <taxon>Iguania</taxon>
        <taxon>Acrodonta</taxon>
        <taxon>Agamidae</taxon>
        <taxon>Agaminae</taxon>
        <taxon>Phrynocephalus</taxon>
    </lineage>
</organism>
<sequence length="359" mass="41488">MPTSVPPRARRGAAHSTPSSPASSDDDDDDEGAGPSSAFSLISPRFHQSFPGVHRKEREEDATSASSGSGFPERINKHPSAEYLKETKKRDPLPVENNLSPWEEWFLCKEKELRARLQARALEAMNQEILKMKEKQECERKKKLAEERHRQWVQKKNEEVQSAKTNFVLFTVALRSSSVPNHSQHELNSQVVRLCVIYTFQQVSPRITQGRKKRERKVSQEMAEKAARELERAQSKEKAKEMYQEWLKKKKSEEVQKKKEEREKEKQREAELQEKKEKSEKMFKEWLQSSRNKPRPAPAGYAYANGMLTGYPDGSTYPAPAFYNPIPWKPVHIPPPKEEKIPVSTQARLFGDFEDNQQT</sequence>
<feature type="coiled-coil region" evidence="1">
    <location>
        <begin position="119"/>
        <end position="155"/>
    </location>
</feature>
<protein>
    <recommendedName>
        <fullName evidence="3">Coiled-coil domain-containing protein</fullName>
    </recommendedName>
</protein>
<feature type="compositionally biased region" description="Basic and acidic residues" evidence="2">
    <location>
        <begin position="74"/>
        <end position="93"/>
    </location>
</feature>
<evidence type="ECO:0000313" key="5">
    <source>
        <dbReference type="Proteomes" id="UP001142489"/>
    </source>
</evidence>
<evidence type="ECO:0000256" key="2">
    <source>
        <dbReference type="SAM" id="MobiDB-lite"/>
    </source>
</evidence>
<dbReference type="PANTHER" id="PTHR23247">
    <property type="entry name" value="NY-REN-41 ANTIGEN L15 -RELATED"/>
    <property type="match status" value="1"/>
</dbReference>
<reference evidence="4" key="1">
    <citation type="journal article" date="2023" name="DNA Res.">
        <title>Chromosome-level genome assembly of Phrynocephalus forsythii using third-generation DNA sequencing and Hi-C analysis.</title>
        <authorList>
            <person name="Qi Y."/>
            <person name="Zhao W."/>
            <person name="Zhao Y."/>
            <person name="Niu C."/>
            <person name="Cao S."/>
            <person name="Zhang Y."/>
        </authorList>
    </citation>
    <scope>NUCLEOTIDE SEQUENCE</scope>
    <source>
        <tissue evidence="4">Muscle</tissue>
    </source>
</reference>
<name>A0A9Q0Y632_9SAUR</name>
<gene>
    <name evidence="4" type="ORF">JRQ81_000492</name>
</gene>
<dbReference type="Pfam" id="PF13904">
    <property type="entry name" value="CCDC34"/>
    <property type="match status" value="1"/>
</dbReference>
<feature type="region of interest" description="Disordered" evidence="2">
    <location>
        <begin position="208"/>
        <end position="236"/>
    </location>
</feature>
<feature type="region of interest" description="Disordered" evidence="2">
    <location>
        <begin position="249"/>
        <end position="299"/>
    </location>
</feature>
<dbReference type="OrthoDB" id="5981665at2759"/>
<evidence type="ECO:0000313" key="4">
    <source>
        <dbReference type="EMBL" id="KAJ7344542.1"/>
    </source>
</evidence>
<feature type="region of interest" description="Disordered" evidence="2">
    <location>
        <begin position="1"/>
        <end position="93"/>
    </location>
</feature>
<evidence type="ECO:0000256" key="1">
    <source>
        <dbReference type="SAM" id="Coils"/>
    </source>
</evidence>
<dbReference type="InterPro" id="IPR025259">
    <property type="entry name" value="CCDC34/181"/>
</dbReference>
<dbReference type="PANTHER" id="PTHR23247:SF2">
    <property type="entry name" value="COILED-COIL DOMAIN-CONTAINING PROTEIN 34"/>
    <property type="match status" value="1"/>
</dbReference>
<keyword evidence="5" id="KW-1185">Reference proteome</keyword>
<dbReference type="AlphaFoldDB" id="A0A9Q0Y632"/>
<comment type="caution">
    <text evidence="4">The sequence shown here is derived from an EMBL/GenBank/DDBJ whole genome shotgun (WGS) entry which is preliminary data.</text>
</comment>
<dbReference type="Proteomes" id="UP001142489">
    <property type="component" value="Unassembled WGS sequence"/>
</dbReference>
<evidence type="ECO:0000259" key="3">
    <source>
        <dbReference type="Pfam" id="PF13904"/>
    </source>
</evidence>
<feature type="domain" description="Coiled-coil" evidence="3">
    <location>
        <begin position="209"/>
        <end position="328"/>
    </location>
</feature>
<dbReference type="InterPro" id="IPR045323">
    <property type="entry name" value="CCDC34"/>
</dbReference>
<feature type="compositionally biased region" description="Low complexity" evidence="2">
    <location>
        <begin position="14"/>
        <end position="23"/>
    </location>
</feature>
<proteinExistence type="predicted"/>
<feature type="compositionally biased region" description="Basic and acidic residues" evidence="2">
    <location>
        <begin position="249"/>
        <end position="284"/>
    </location>
</feature>
<keyword evidence="1" id="KW-0175">Coiled coil</keyword>
<accession>A0A9Q0Y632</accession>